<sequence>MYRSKLSGLAFLFAMMHSVEAFSSPNNRRAFLDQLTTVATAGVAASVLAPLDANAEDLKVGGNIKFGGEDIMIGKAHGTSATPVQDELRYGVSDKLADKICNFNRHFAEYSGYFTGTSFEETVRNSDGPVTFYDSNTGKPLFVAPIGRSVDEFIEESKYHGWPSFRDQEVVWDNVRVLKNSGETVSVDGTHLGHNIPSRDKRNRYCINLVSVAGNPV</sequence>
<dbReference type="PROSITE" id="PS51318">
    <property type="entry name" value="TAT"/>
    <property type="match status" value="1"/>
</dbReference>
<dbReference type="Gene3D" id="2.170.150.20">
    <property type="entry name" value="Peptide methionine sulfoxide reductase"/>
    <property type="match status" value="1"/>
</dbReference>
<keyword evidence="1" id="KW-0732">Signal</keyword>
<feature type="chain" id="PRO_5042198077" description="Peptide-methionine (R)-S-oxide reductase" evidence="1">
    <location>
        <begin position="22"/>
        <end position="217"/>
    </location>
</feature>
<evidence type="ECO:0000313" key="2">
    <source>
        <dbReference type="EMBL" id="GFH46627.1"/>
    </source>
</evidence>
<evidence type="ECO:0000313" key="3">
    <source>
        <dbReference type="Proteomes" id="UP001054902"/>
    </source>
</evidence>
<keyword evidence="3" id="KW-1185">Reference proteome</keyword>
<dbReference type="InterPro" id="IPR006311">
    <property type="entry name" value="TAT_signal"/>
</dbReference>
<protein>
    <recommendedName>
        <fullName evidence="4">Peptide-methionine (R)-S-oxide reductase</fullName>
    </recommendedName>
</protein>
<dbReference type="Proteomes" id="UP001054902">
    <property type="component" value="Unassembled WGS sequence"/>
</dbReference>
<comment type="caution">
    <text evidence="2">The sequence shown here is derived from an EMBL/GenBank/DDBJ whole genome shotgun (WGS) entry which is preliminary data.</text>
</comment>
<evidence type="ECO:0008006" key="4">
    <source>
        <dbReference type="Google" id="ProtNLM"/>
    </source>
</evidence>
<dbReference type="AlphaFoldDB" id="A0AAD3CIC5"/>
<evidence type="ECO:0000256" key="1">
    <source>
        <dbReference type="SAM" id="SignalP"/>
    </source>
</evidence>
<dbReference type="SUPFAM" id="SSF51316">
    <property type="entry name" value="Mss4-like"/>
    <property type="match status" value="1"/>
</dbReference>
<gene>
    <name evidence="2" type="ORF">CTEN210_03101</name>
</gene>
<reference evidence="2 3" key="1">
    <citation type="journal article" date="2021" name="Sci. Rep.">
        <title>The genome of the diatom Chaetoceros tenuissimus carries an ancient integrated fragment of an extant virus.</title>
        <authorList>
            <person name="Hongo Y."/>
            <person name="Kimura K."/>
            <person name="Takaki Y."/>
            <person name="Yoshida Y."/>
            <person name="Baba S."/>
            <person name="Kobayashi G."/>
            <person name="Nagasaki K."/>
            <person name="Hano T."/>
            <person name="Tomaru Y."/>
        </authorList>
    </citation>
    <scope>NUCLEOTIDE SEQUENCE [LARGE SCALE GENOMIC DNA]</scope>
    <source>
        <strain evidence="2 3">NIES-3715</strain>
    </source>
</reference>
<organism evidence="2 3">
    <name type="scientific">Chaetoceros tenuissimus</name>
    <dbReference type="NCBI Taxonomy" id="426638"/>
    <lineage>
        <taxon>Eukaryota</taxon>
        <taxon>Sar</taxon>
        <taxon>Stramenopiles</taxon>
        <taxon>Ochrophyta</taxon>
        <taxon>Bacillariophyta</taxon>
        <taxon>Coscinodiscophyceae</taxon>
        <taxon>Chaetocerotophycidae</taxon>
        <taxon>Chaetocerotales</taxon>
        <taxon>Chaetocerotaceae</taxon>
        <taxon>Chaetoceros</taxon>
    </lineage>
</organism>
<dbReference type="EMBL" id="BLLK01000022">
    <property type="protein sequence ID" value="GFH46627.1"/>
    <property type="molecule type" value="Genomic_DNA"/>
</dbReference>
<proteinExistence type="predicted"/>
<feature type="signal peptide" evidence="1">
    <location>
        <begin position="1"/>
        <end position="21"/>
    </location>
</feature>
<name>A0AAD3CIC5_9STRA</name>
<dbReference type="InterPro" id="IPR011057">
    <property type="entry name" value="Mss4-like_sf"/>
</dbReference>
<accession>A0AAD3CIC5</accession>